<dbReference type="SMART" id="SM00380">
    <property type="entry name" value="AP2"/>
    <property type="match status" value="2"/>
</dbReference>
<dbReference type="PROSITE" id="PS51032">
    <property type="entry name" value="AP2_ERF"/>
    <property type="match status" value="2"/>
</dbReference>
<evidence type="ECO:0000313" key="10">
    <source>
        <dbReference type="Proteomes" id="UP001164929"/>
    </source>
</evidence>
<dbReference type="GO" id="GO:0003700">
    <property type="term" value="F:DNA-binding transcription factor activity"/>
    <property type="evidence" value="ECO:0007669"/>
    <property type="project" value="InterPro"/>
</dbReference>
<comment type="subcellular location">
    <subcellularLocation>
        <location evidence="1">Nucleus</location>
    </subcellularLocation>
</comment>
<sequence length="347" mass="38262">MTRLQIPDATRGSGTRHPAYRGVRKRRWGKWVSEIREPRKKSRIWLGSFPVPEMAAKAYDVAAYCLKGRKAQLNFPEEVDDLPVPSTCTARDIQAAAAKAAHSVLIPMTKSGETNNGGGSDGEVAGDDFWGEIELPELLLSNSGYMIIQRGSRMERVWSNSHTLKMTRLQIPDATRGSGTRHPAYRGVRKRRWGKWVSEIREPRKKSRIWLGSFPVPEMAAKAYDVAAYCLKGRKAQLNFPEEVDDLPVPSTCTARDIQAAAAKAAHSVLIPMKKSGETNNGGGSDGEVAGDDFWGEIELPELLLSNSGYSWDSCGWNTTLASDNSTWQPDGEGLQPSMACNLMCLH</sequence>
<feature type="domain" description="AP2/ERF" evidence="8">
    <location>
        <begin position="19"/>
        <end position="76"/>
    </location>
</feature>
<dbReference type="InterPro" id="IPR051032">
    <property type="entry name" value="AP2/ERF_TF_ERF_subfamily"/>
</dbReference>
<evidence type="ECO:0000256" key="5">
    <source>
        <dbReference type="ARBA" id="ARBA00023163"/>
    </source>
</evidence>
<evidence type="ECO:0000256" key="1">
    <source>
        <dbReference type="ARBA" id="ARBA00004123"/>
    </source>
</evidence>
<evidence type="ECO:0000256" key="7">
    <source>
        <dbReference type="ARBA" id="ARBA00024343"/>
    </source>
</evidence>
<evidence type="ECO:0000256" key="6">
    <source>
        <dbReference type="ARBA" id="ARBA00023242"/>
    </source>
</evidence>
<dbReference type="EMBL" id="JAQIZT010000002">
    <property type="protein sequence ID" value="KAJ7007853.1"/>
    <property type="molecule type" value="Genomic_DNA"/>
</dbReference>
<dbReference type="PANTHER" id="PTHR31985">
    <property type="entry name" value="ETHYLENE-RESPONSIVE TRANSCRIPTION FACTOR ERF042-RELATED"/>
    <property type="match status" value="1"/>
</dbReference>
<dbReference type="Pfam" id="PF00847">
    <property type="entry name" value="AP2"/>
    <property type="match status" value="2"/>
</dbReference>
<keyword evidence="2" id="KW-0805">Transcription regulation</keyword>
<protein>
    <recommendedName>
        <fullName evidence="8">AP2/ERF domain-containing protein</fullName>
    </recommendedName>
</protein>
<keyword evidence="6" id="KW-0539">Nucleus</keyword>
<keyword evidence="10" id="KW-1185">Reference proteome</keyword>
<dbReference type="InterPro" id="IPR001471">
    <property type="entry name" value="AP2/ERF_dom"/>
</dbReference>
<dbReference type="GO" id="GO:0003677">
    <property type="term" value="F:DNA binding"/>
    <property type="evidence" value="ECO:0007669"/>
    <property type="project" value="UniProtKB-KW"/>
</dbReference>
<dbReference type="InterPro" id="IPR016177">
    <property type="entry name" value="DNA-bd_dom_sf"/>
</dbReference>
<evidence type="ECO:0000313" key="9">
    <source>
        <dbReference type="EMBL" id="KAJ7007853.1"/>
    </source>
</evidence>
<dbReference type="Proteomes" id="UP001164929">
    <property type="component" value="Chromosome 2"/>
</dbReference>
<evidence type="ECO:0000259" key="8">
    <source>
        <dbReference type="PROSITE" id="PS51032"/>
    </source>
</evidence>
<reference evidence="9" key="1">
    <citation type="journal article" date="2023" name="Mol. Ecol. Resour.">
        <title>Chromosome-level genome assembly of a triploid poplar Populus alba 'Berolinensis'.</title>
        <authorList>
            <person name="Chen S."/>
            <person name="Yu Y."/>
            <person name="Wang X."/>
            <person name="Wang S."/>
            <person name="Zhang T."/>
            <person name="Zhou Y."/>
            <person name="He R."/>
            <person name="Meng N."/>
            <person name="Wang Y."/>
            <person name="Liu W."/>
            <person name="Liu Z."/>
            <person name="Liu J."/>
            <person name="Guo Q."/>
            <person name="Huang H."/>
            <person name="Sederoff R.R."/>
            <person name="Wang G."/>
            <person name="Qu G."/>
            <person name="Chen S."/>
        </authorList>
    </citation>
    <scope>NUCLEOTIDE SEQUENCE</scope>
    <source>
        <strain evidence="9">SC-2020</strain>
    </source>
</reference>
<evidence type="ECO:0000256" key="4">
    <source>
        <dbReference type="ARBA" id="ARBA00023159"/>
    </source>
</evidence>
<keyword evidence="3" id="KW-0238">DNA-binding</keyword>
<comment type="similarity">
    <text evidence="7">Belongs to the AP2/ERF transcription factor family. ERF subfamily.</text>
</comment>
<dbReference type="PANTHER" id="PTHR31985:SF151">
    <property type="entry name" value="ETHYLENE-RESPONSIVE TRANSCRIPTION FACTOR ERF023"/>
    <property type="match status" value="1"/>
</dbReference>
<name>A0AAD6WCL0_9ROSI</name>
<dbReference type="PRINTS" id="PR00367">
    <property type="entry name" value="ETHRSPELEMNT"/>
</dbReference>
<keyword evidence="5" id="KW-0804">Transcription</keyword>
<dbReference type="AlphaFoldDB" id="A0AAD6WCL0"/>
<dbReference type="CDD" id="cd00018">
    <property type="entry name" value="AP2"/>
    <property type="match status" value="2"/>
</dbReference>
<proteinExistence type="inferred from homology"/>
<evidence type="ECO:0000256" key="3">
    <source>
        <dbReference type="ARBA" id="ARBA00023125"/>
    </source>
</evidence>
<gene>
    <name evidence="9" type="ORF">NC653_006782</name>
</gene>
<feature type="domain" description="AP2/ERF" evidence="8">
    <location>
        <begin position="184"/>
        <end position="241"/>
    </location>
</feature>
<organism evidence="9 10">
    <name type="scientific">Populus alba x Populus x berolinensis</name>
    <dbReference type="NCBI Taxonomy" id="444605"/>
    <lineage>
        <taxon>Eukaryota</taxon>
        <taxon>Viridiplantae</taxon>
        <taxon>Streptophyta</taxon>
        <taxon>Embryophyta</taxon>
        <taxon>Tracheophyta</taxon>
        <taxon>Spermatophyta</taxon>
        <taxon>Magnoliopsida</taxon>
        <taxon>eudicotyledons</taxon>
        <taxon>Gunneridae</taxon>
        <taxon>Pentapetalae</taxon>
        <taxon>rosids</taxon>
        <taxon>fabids</taxon>
        <taxon>Malpighiales</taxon>
        <taxon>Salicaceae</taxon>
        <taxon>Saliceae</taxon>
        <taxon>Populus</taxon>
    </lineage>
</organism>
<dbReference type="InterPro" id="IPR036955">
    <property type="entry name" value="AP2/ERF_dom_sf"/>
</dbReference>
<dbReference type="SUPFAM" id="SSF54171">
    <property type="entry name" value="DNA-binding domain"/>
    <property type="match status" value="2"/>
</dbReference>
<comment type="caution">
    <text evidence="9">The sequence shown here is derived from an EMBL/GenBank/DDBJ whole genome shotgun (WGS) entry which is preliminary data.</text>
</comment>
<evidence type="ECO:0000256" key="2">
    <source>
        <dbReference type="ARBA" id="ARBA00023015"/>
    </source>
</evidence>
<keyword evidence="4" id="KW-0010">Activator</keyword>
<dbReference type="Gene3D" id="3.30.730.10">
    <property type="entry name" value="AP2/ERF domain"/>
    <property type="match status" value="2"/>
</dbReference>
<dbReference type="GO" id="GO:0005634">
    <property type="term" value="C:nucleus"/>
    <property type="evidence" value="ECO:0007669"/>
    <property type="project" value="UniProtKB-SubCell"/>
</dbReference>
<accession>A0AAD6WCL0</accession>
<dbReference type="FunFam" id="3.30.730.10:FF:000001">
    <property type="entry name" value="Ethylene-responsive transcription factor 2"/>
    <property type="match status" value="2"/>
</dbReference>